<dbReference type="Proteomes" id="UP000012488">
    <property type="component" value="Chromosome"/>
</dbReference>
<reference evidence="1 2" key="1">
    <citation type="journal article" date="2012" name="Genet. Mol. Biol.">
        <title>Analysis of 16S rRNA and mxaF genes revealing insights into Methylobacterium niche-specific plant association.</title>
        <authorList>
            <person name="Dourado M.N."/>
            <person name="Andreote F.D."/>
            <person name="Dini-Andreote F."/>
            <person name="Conti R."/>
            <person name="Araujo J.M."/>
            <person name="Araujo W.L."/>
        </authorList>
    </citation>
    <scope>NUCLEOTIDE SEQUENCE [LARGE SCALE GENOMIC DNA]</scope>
    <source>
        <strain evidence="1 2">SR1.6/6</strain>
    </source>
</reference>
<gene>
    <name evidence="1" type="ORF">MMSR116_24940</name>
</gene>
<dbReference type="KEGG" id="mmes:MMSR116_24940"/>
<dbReference type="RefSeq" id="WP_010685520.1">
    <property type="nucleotide sequence ID" value="NZ_CP043538.1"/>
</dbReference>
<dbReference type="EMBL" id="CP043538">
    <property type="protein sequence ID" value="QGY04790.1"/>
    <property type="molecule type" value="Genomic_DNA"/>
</dbReference>
<organism evidence="1 2">
    <name type="scientific">Methylobacterium mesophilicum SR1.6/6</name>
    <dbReference type="NCBI Taxonomy" id="908290"/>
    <lineage>
        <taxon>Bacteria</taxon>
        <taxon>Pseudomonadati</taxon>
        <taxon>Pseudomonadota</taxon>
        <taxon>Alphaproteobacteria</taxon>
        <taxon>Hyphomicrobiales</taxon>
        <taxon>Methylobacteriaceae</taxon>
        <taxon>Methylobacterium</taxon>
    </lineage>
</organism>
<evidence type="ECO:0000313" key="1">
    <source>
        <dbReference type="EMBL" id="QGY04790.1"/>
    </source>
</evidence>
<protein>
    <submittedName>
        <fullName evidence="1">Uncharacterized protein</fullName>
    </submittedName>
</protein>
<dbReference type="AlphaFoldDB" id="A0A6B9FQE2"/>
<proteinExistence type="predicted"/>
<sequence>MSFVTWLVSKTIAFLLGNAQERKADIIAAKKEAGDFNGEFFFRARNFETDYNAAVRMLRDRIDRKFPSGHYGRLRAGENSPYDHGEDRAHAVDTMSTAIAMALRDGATVKQAAEAGAASVGI</sequence>
<accession>A0A6B9FQE2</accession>
<reference evidence="1 2" key="2">
    <citation type="journal article" date="2013" name="Genome Announc.">
        <title>Draft Genome Sequence of Methylobacterium mesophilicum Strain SR1.6/6, Isolated from Citrus sinensis.</title>
        <authorList>
            <person name="Marinho Almeida D."/>
            <person name="Dini-Andreote F."/>
            <person name="Camargo Neves A.A."/>
            <person name="Juca Ramos R.T."/>
            <person name="Andreote F.D."/>
            <person name="Carneiro A.R."/>
            <person name="Oliveira de Souza Lima A."/>
            <person name="Caracciolo Gomes de Sa P.H."/>
            <person name="Ribeiro Barbosa M.S."/>
            <person name="Araujo W.L."/>
            <person name="Silva A."/>
        </authorList>
    </citation>
    <scope>NUCLEOTIDE SEQUENCE [LARGE SCALE GENOMIC DNA]</scope>
    <source>
        <strain evidence="1 2">SR1.6/6</strain>
    </source>
</reference>
<name>A0A6B9FQE2_9HYPH</name>
<evidence type="ECO:0000313" key="2">
    <source>
        <dbReference type="Proteomes" id="UP000012488"/>
    </source>
</evidence>
<dbReference type="OrthoDB" id="7994042at2"/>